<dbReference type="EMBL" id="BOML01000036">
    <property type="protein sequence ID" value="GIE03187.1"/>
    <property type="molecule type" value="Genomic_DNA"/>
</dbReference>
<dbReference type="Gene3D" id="2.60.40.10">
    <property type="entry name" value="Immunoglobulins"/>
    <property type="match status" value="2"/>
</dbReference>
<keyword evidence="7" id="KW-1185">Reference proteome</keyword>
<dbReference type="SUPFAM" id="SSF49464">
    <property type="entry name" value="Carboxypeptidase regulatory domain-like"/>
    <property type="match status" value="2"/>
</dbReference>
<comment type="catalytic activity">
    <reaction evidence="1">
        <text>Endohydrolysis of (1-&gt;4)-alpha-D-glucosidic linkages in polysaccharides containing three or more (1-&gt;4)-alpha-linked D-glucose units.</text>
        <dbReference type="EC" id="3.2.1.1"/>
    </reaction>
</comment>
<evidence type="ECO:0000313" key="6">
    <source>
        <dbReference type="EMBL" id="GIE03187.1"/>
    </source>
</evidence>
<comment type="caution">
    <text evidence="6">The sequence shown here is derived from an EMBL/GenBank/DDBJ whole genome shotgun (WGS) entry which is preliminary data.</text>
</comment>
<keyword evidence="3 5" id="KW-0732">Signal</keyword>
<dbReference type="InterPro" id="IPR013784">
    <property type="entry name" value="Carb-bd-like_fold"/>
</dbReference>
<dbReference type="InterPro" id="IPR051417">
    <property type="entry name" value="SDr/BOS_complex"/>
</dbReference>
<organism evidence="6 7">
    <name type="scientific">Paractinoplanes durhamensis</name>
    <dbReference type="NCBI Taxonomy" id="113563"/>
    <lineage>
        <taxon>Bacteria</taxon>
        <taxon>Bacillati</taxon>
        <taxon>Actinomycetota</taxon>
        <taxon>Actinomycetes</taxon>
        <taxon>Micromonosporales</taxon>
        <taxon>Micromonosporaceae</taxon>
        <taxon>Paractinoplanes</taxon>
    </lineage>
</organism>
<gene>
    <name evidence="6" type="ORF">Adu01nite_45370</name>
</gene>
<reference evidence="6 7" key="1">
    <citation type="submission" date="2021-01" db="EMBL/GenBank/DDBJ databases">
        <title>Whole genome shotgun sequence of Actinoplanes durhamensis NBRC 14914.</title>
        <authorList>
            <person name="Komaki H."/>
            <person name="Tamura T."/>
        </authorList>
    </citation>
    <scope>NUCLEOTIDE SEQUENCE [LARGE SCALE GENOMIC DNA]</scope>
    <source>
        <strain evidence="6 7">NBRC 14914</strain>
    </source>
</reference>
<name>A0ABQ3Z020_9ACTN</name>
<evidence type="ECO:0000256" key="1">
    <source>
        <dbReference type="ARBA" id="ARBA00000548"/>
    </source>
</evidence>
<accession>A0ABQ3Z020</accession>
<evidence type="ECO:0000313" key="7">
    <source>
        <dbReference type="Proteomes" id="UP000637628"/>
    </source>
</evidence>
<dbReference type="Pfam" id="PF13620">
    <property type="entry name" value="CarboxypepD_reg"/>
    <property type="match status" value="1"/>
</dbReference>
<evidence type="ECO:0000256" key="5">
    <source>
        <dbReference type="SAM" id="SignalP"/>
    </source>
</evidence>
<feature type="chain" id="PRO_5046304036" description="alpha-amylase" evidence="5">
    <location>
        <begin position="24"/>
        <end position="788"/>
    </location>
</feature>
<feature type="signal peptide" evidence="5">
    <location>
        <begin position="1"/>
        <end position="23"/>
    </location>
</feature>
<evidence type="ECO:0000256" key="3">
    <source>
        <dbReference type="ARBA" id="ARBA00022729"/>
    </source>
</evidence>
<dbReference type="PANTHER" id="PTHR23303">
    <property type="entry name" value="CARBOXYPEPTIDASE REGULATORY REGION-CONTAINING"/>
    <property type="match status" value="1"/>
</dbReference>
<dbReference type="RefSeq" id="WP_203728906.1">
    <property type="nucleotide sequence ID" value="NZ_BAAATX010000010.1"/>
</dbReference>
<evidence type="ECO:0000256" key="2">
    <source>
        <dbReference type="ARBA" id="ARBA00012595"/>
    </source>
</evidence>
<protein>
    <recommendedName>
        <fullName evidence="2">alpha-amylase</fullName>
        <ecNumber evidence="2">3.2.1.1</ecNumber>
    </recommendedName>
    <alternativeName>
        <fullName evidence="4">1,4-alpha-D-glucan glucanohydrolase</fullName>
    </alternativeName>
</protein>
<sequence length="788" mass="82084">MSRFRARLGYAVVAGLLAVGAFAAPASAAAGGTVQGDFVTVNDNPIANAYVTAWTADQSWLADTTTDGQGQFRLAGLPAGGVLLQFDDNGRQQWSPGVREPDEATVYQVTEGGTVTVAERQPATGRIAGHLTDAAGNPTPNWTNVSVEGVSQSAHLYANTDENGDWAVDAFPGTYRVSFRWESAVQWAVQSSTEDGARTFTVTAGRTTTADDRTLPTGTISGRITNKDGGPLPDAFLTLHQGATQVGWSNTDQDGNYTFGQVVTGDGYTVSFNVDNGTTQWVAGAADQAGARRFTVAEGATTTVDDQQLAPAGMHGRLVDTTGAARANYSVYLQLITDDGWTSYSATTGEDGTWSVADVVPGNYKVSFTTPDWRRTQWAHGKNTEAEATPITVAPGADATVDETWLPGATLVVTAVDAATGAPVRDFCAFVDSWGDGSGCTTGSTVTLEDLPGGSYHLSATPGDDSYYLPSGSQPVTLTGGATSTATVRLTLGGKVSFVATDRATGKGVAEACAVFRVLGHGGLPDGYGDCSDVVGNGISGKLATGTYELFAVAPAPYGHQWVGRTGGTGDQQAAARITVKPGETVAAPAVLLDKRGTITGVVSGPTGTPLADADVAFSAWGDAGPGWDTNTNAQGRYTISVLGPYRWPLLFGDENYPRDWSGHTANRFEAKGVPVVAGGTTGYDFRFRAKSALLQGAVTAPSTNWRFHTYNAVTGDVMGSFDAYVAGPGGTYQLPITGDQKVKIDWIYFPAGGDEVKGWYDHATSIDTATKVAIPAHGTKKLNLTLG</sequence>
<dbReference type="EC" id="3.2.1.1" evidence="2"/>
<proteinExistence type="predicted"/>
<dbReference type="InterPro" id="IPR013783">
    <property type="entry name" value="Ig-like_fold"/>
</dbReference>
<dbReference type="InterPro" id="IPR008969">
    <property type="entry name" value="CarboxyPept-like_regulatory"/>
</dbReference>
<evidence type="ECO:0000256" key="4">
    <source>
        <dbReference type="ARBA" id="ARBA00030238"/>
    </source>
</evidence>
<dbReference type="Gene3D" id="2.60.40.1120">
    <property type="entry name" value="Carboxypeptidase-like, regulatory domain"/>
    <property type="match status" value="2"/>
</dbReference>
<dbReference type="SUPFAM" id="SSF49452">
    <property type="entry name" value="Starch-binding domain-like"/>
    <property type="match status" value="3"/>
</dbReference>
<dbReference type="Proteomes" id="UP000637628">
    <property type="component" value="Unassembled WGS sequence"/>
</dbReference>